<evidence type="ECO:0000256" key="6">
    <source>
        <dbReference type="ARBA" id="ARBA00023136"/>
    </source>
</evidence>
<dbReference type="RefSeq" id="WP_004617913.1">
    <property type="nucleotide sequence ID" value="NZ_ACXX02000003.1"/>
</dbReference>
<evidence type="ECO:0000256" key="7">
    <source>
        <dbReference type="RuleBase" id="RU363032"/>
    </source>
</evidence>
<evidence type="ECO:0000256" key="1">
    <source>
        <dbReference type="ARBA" id="ARBA00004651"/>
    </source>
</evidence>
<dbReference type="PANTHER" id="PTHR30465:SF0">
    <property type="entry name" value="OLIGOPEPTIDE TRANSPORT SYSTEM PERMEASE PROTEIN APPB"/>
    <property type="match status" value="1"/>
</dbReference>
<dbReference type="Gene3D" id="1.10.3720.10">
    <property type="entry name" value="MetI-like"/>
    <property type="match status" value="1"/>
</dbReference>
<feature type="transmembrane region" description="Helical" evidence="7">
    <location>
        <begin position="173"/>
        <end position="198"/>
    </location>
</feature>
<dbReference type="CDD" id="cd06261">
    <property type="entry name" value="TM_PBP2"/>
    <property type="match status" value="1"/>
</dbReference>
<dbReference type="Pfam" id="PF19300">
    <property type="entry name" value="BPD_transp_1_N"/>
    <property type="match status" value="1"/>
</dbReference>
<evidence type="ECO:0000256" key="4">
    <source>
        <dbReference type="ARBA" id="ARBA00022692"/>
    </source>
</evidence>
<reference evidence="9" key="1">
    <citation type="submission" date="2009-07" db="EMBL/GenBank/DDBJ databases">
        <authorList>
            <consortium name="US DOE Joint Genome Institute (JGI-PGF)"/>
            <person name="Lucas S."/>
            <person name="Copeland A."/>
            <person name="Lapidus A."/>
            <person name="Glavina del Rio T."/>
            <person name="Tice H."/>
            <person name="Bruce D."/>
            <person name="Goodwin L."/>
            <person name="Pitluck S."/>
            <person name="Larimer F."/>
            <person name="Land M.L."/>
            <person name="Mouttaki H."/>
            <person name="He Z."/>
            <person name="Zhou J."/>
            <person name="Hemme C.L."/>
        </authorList>
    </citation>
    <scope>NUCLEOTIDE SEQUENCE</scope>
    <source>
        <strain evidence="9">DSM 2782</strain>
    </source>
</reference>
<dbReference type="GO" id="GO:0005886">
    <property type="term" value="C:plasma membrane"/>
    <property type="evidence" value="ECO:0007669"/>
    <property type="project" value="UniProtKB-SubCell"/>
</dbReference>
<dbReference type="PROSITE" id="PS50928">
    <property type="entry name" value="ABC_TM1"/>
    <property type="match status" value="1"/>
</dbReference>
<feature type="transmembrane region" description="Helical" evidence="7">
    <location>
        <begin position="288"/>
        <end position="314"/>
    </location>
</feature>
<feature type="domain" description="ABC transmembrane type-1" evidence="8">
    <location>
        <begin position="96"/>
        <end position="307"/>
    </location>
</feature>
<sequence>MWNYLARRILQMIPILIGVSIILFLIINLVPGNFIDSKVSSTHMTPQQIQHLKDIYGINDPIFLKYFKWIKGAIHFDFGDSFTYQKPVSTVINTYVWNSFSIALVAFILELLIAIPIGIISATRQYSKTDMIFTFLALIGISFPSFFLGYILIKIFAVNLHILPLAGLDTPGSSYMGIAFIIDRLKHMILPVLVLALISAGSMMRYTRTAVLEIVKQDYIRTARAKGLSEKVVIYKHALRNALIPIVTLIGLSLPGLFSGAIITESIFGIPGIGKIALEAVTKRDYPLLMGFSLFVAVLTLLGNLLSDIFYAIVDPRVKLK</sequence>
<keyword evidence="3" id="KW-1003">Cell membrane</keyword>
<name>F1T9W7_9FIRM</name>
<dbReference type="Pfam" id="PF00528">
    <property type="entry name" value="BPD_transp_1"/>
    <property type="match status" value="1"/>
</dbReference>
<dbReference type="InterPro" id="IPR045621">
    <property type="entry name" value="BPD_transp_1_N"/>
</dbReference>
<reference evidence="9" key="2">
    <citation type="submission" date="2011-01" db="EMBL/GenBank/DDBJ databases">
        <title>The Non-contiguous Finished genome of Clostridium papyrosolvens.</title>
        <authorList>
            <person name="Lucas S."/>
            <person name="Copeland A."/>
            <person name="Lapidus A."/>
            <person name="Cheng J.-F."/>
            <person name="Goodwin L."/>
            <person name="Pitluck S."/>
            <person name="Misra M."/>
            <person name="Chertkov O."/>
            <person name="Detter J.C."/>
            <person name="Han C."/>
            <person name="Tapia R."/>
            <person name="Land M."/>
            <person name="Hauser L."/>
            <person name="Kyrpides N."/>
            <person name="Ivanova N."/>
            <person name="Pagani I."/>
            <person name="Mouttaki H."/>
            <person name="He Z."/>
            <person name="Zhou J."/>
            <person name="Hemme C.L."/>
            <person name="Woyke T."/>
        </authorList>
    </citation>
    <scope>NUCLEOTIDE SEQUENCE [LARGE SCALE GENOMIC DNA]</scope>
    <source>
        <strain evidence="9">DSM 2782</strain>
    </source>
</reference>
<evidence type="ECO:0000256" key="2">
    <source>
        <dbReference type="ARBA" id="ARBA00022448"/>
    </source>
</evidence>
<evidence type="ECO:0000259" key="8">
    <source>
        <dbReference type="PROSITE" id="PS50928"/>
    </source>
</evidence>
<feature type="transmembrane region" description="Helical" evidence="7">
    <location>
        <begin position="95"/>
        <end position="120"/>
    </location>
</feature>
<dbReference type="EMBL" id="ACXX02000003">
    <property type="protein sequence ID" value="EGD48709.1"/>
    <property type="molecule type" value="Genomic_DNA"/>
</dbReference>
<organism evidence="9 10">
    <name type="scientific">Ruminiclostridium papyrosolvens DSM 2782</name>
    <dbReference type="NCBI Taxonomy" id="588581"/>
    <lineage>
        <taxon>Bacteria</taxon>
        <taxon>Bacillati</taxon>
        <taxon>Bacillota</taxon>
        <taxon>Clostridia</taxon>
        <taxon>Eubacteriales</taxon>
        <taxon>Oscillospiraceae</taxon>
        <taxon>Ruminiclostridium</taxon>
    </lineage>
</organism>
<accession>F1T9W7</accession>
<protein>
    <submittedName>
        <fullName evidence="9">Binding-protein-dependent transport systems inner membrane component</fullName>
    </submittedName>
</protein>
<keyword evidence="10" id="KW-1185">Reference proteome</keyword>
<feature type="transmembrane region" description="Helical" evidence="7">
    <location>
        <begin position="132"/>
        <end position="153"/>
    </location>
</feature>
<dbReference type="OrthoDB" id="9773221at2"/>
<dbReference type="InterPro" id="IPR000515">
    <property type="entry name" value="MetI-like"/>
</dbReference>
<keyword evidence="4 7" id="KW-0812">Transmembrane</keyword>
<proteinExistence type="inferred from homology"/>
<dbReference type="PANTHER" id="PTHR30465">
    <property type="entry name" value="INNER MEMBRANE ABC TRANSPORTER"/>
    <property type="match status" value="1"/>
</dbReference>
<dbReference type="AlphaFoldDB" id="F1T9W7"/>
<evidence type="ECO:0000256" key="5">
    <source>
        <dbReference type="ARBA" id="ARBA00022989"/>
    </source>
</evidence>
<keyword evidence="5 7" id="KW-1133">Transmembrane helix</keyword>
<dbReference type="GO" id="GO:0055085">
    <property type="term" value="P:transmembrane transport"/>
    <property type="evidence" value="ECO:0007669"/>
    <property type="project" value="InterPro"/>
</dbReference>
<dbReference type="SUPFAM" id="SSF161098">
    <property type="entry name" value="MetI-like"/>
    <property type="match status" value="1"/>
</dbReference>
<comment type="similarity">
    <text evidence="7">Belongs to the binding-protein-dependent transport system permease family.</text>
</comment>
<keyword evidence="2 7" id="KW-0813">Transport</keyword>
<evidence type="ECO:0000256" key="3">
    <source>
        <dbReference type="ARBA" id="ARBA00022475"/>
    </source>
</evidence>
<evidence type="ECO:0000313" key="10">
    <source>
        <dbReference type="Proteomes" id="UP000003860"/>
    </source>
</evidence>
<comment type="caution">
    <text evidence="9">The sequence shown here is derived from an EMBL/GenBank/DDBJ whole genome shotgun (WGS) entry which is preliminary data.</text>
</comment>
<feature type="transmembrane region" description="Helical" evidence="7">
    <location>
        <begin position="243"/>
        <end position="268"/>
    </location>
</feature>
<comment type="subcellular location">
    <subcellularLocation>
        <location evidence="1 7">Cell membrane</location>
        <topology evidence="1 7">Multi-pass membrane protein</topology>
    </subcellularLocation>
</comment>
<dbReference type="eggNOG" id="COG0601">
    <property type="taxonomic scope" value="Bacteria"/>
</dbReference>
<dbReference type="Proteomes" id="UP000003860">
    <property type="component" value="Unassembled WGS sequence"/>
</dbReference>
<dbReference type="STRING" id="588581.Cpap_3133"/>
<feature type="transmembrane region" description="Helical" evidence="7">
    <location>
        <begin position="12"/>
        <end position="30"/>
    </location>
</feature>
<dbReference type="InterPro" id="IPR035906">
    <property type="entry name" value="MetI-like_sf"/>
</dbReference>
<keyword evidence="6 7" id="KW-0472">Membrane</keyword>
<evidence type="ECO:0000313" key="9">
    <source>
        <dbReference type="EMBL" id="EGD48709.1"/>
    </source>
</evidence>
<gene>
    <name evidence="9" type="ORF">Cpap_3133</name>
</gene>